<dbReference type="Proteomes" id="UP000735302">
    <property type="component" value="Unassembled WGS sequence"/>
</dbReference>
<gene>
    <name evidence="1" type="ORF">PoB_002877300</name>
</gene>
<name>A0AAV4A6C3_9GAST</name>
<proteinExistence type="predicted"/>
<accession>A0AAV4A6C3</accession>
<comment type="caution">
    <text evidence="1">The sequence shown here is derived from an EMBL/GenBank/DDBJ whole genome shotgun (WGS) entry which is preliminary data.</text>
</comment>
<dbReference type="EMBL" id="BLXT01003580">
    <property type="protein sequence ID" value="GFO02268.1"/>
    <property type="molecule type" value="Genomic_DNA"/>
</dbReference>
<keyword evidence="2" id="KW-1185">Reference proteome</keyword>
<protein>
    <submittedName>
        <fullName evidence="1">Uncharacterized protein</fullName>
    </submittedName>
</protein>
<dbReference type="AlphaFoldDB" id="A0AAV4A6C3"/>
<reference evidence="1 2" key="1">
    <citation type="journal article" date="2021" name="Elife">
        <title>Chloroplast acquisition without the gene transfer in kleptoplastic sea slugs, Plakobranchus ocellatus.</title>
        <authorList>
            <person name="Maeda T."/>
            <person name="Takahashi S."/>
            <person name="Yoshida T."/>
            <person name="Shimamura S."/>
            <person name="Takaki Y."/>
            <person name="Nagai Y."/>
            <person name="Toyoda A."/>
            <person name="Suzuki Y."/>
            <person name="Arimoto A."/>
            <person name="Ishii H."/>
            <person name="Satoh N."/>
            <person name="Nishiyama T."/>
            <person name="Hasebe M."/>
            <person name="Maruyama T."/>
            <person name="Minagawa J."/>
            <person name="Obokata J."/>
            <person name="Shigenobu S."/>
        </authorList>
    </citation>
    <scope>NUCLEOTIDE SEQUENCE [LARGE SCALE GENOMIC DNA]</scope>
</reference>
<evidence type="ECO:0000313" key="1">
    <source>
        <dbReference type="EMBL" id="GFO02268.1"/>
    </source>
</evidence>
<organism evidence="1 2">
    <name type="scientific">Plakobranchus ocellatus</name>
    <dbReference type="NCBI Taxonomy" id="259542"/>
    <lineage>
        <taxon>Eukaryota</taxon>
        <taxon>Metazoa</taxon>
        <taxon>Spiralia</taxon>
        <taxon>Lophotrochozoa</taxon>
        <taxon>Mollusca</taxon>
        <taxon>Gastropoda</taxon>
        <taxon>Heterobranchia</taxon>
        <taxon>Euthyneura</taxon>
        <taxon>Panpulmonata</taxon>
        <taxon>Sacoglossa</taxon>
        <taxon>Placobranchoidea</taxon>
        <taxon>Plakobranchidae</taxon>
        <taxon>Plakobranchus</taxon>
    </lineage>
</organism>
<sequence length="230" mass="25871">MKSRAFGRGIRITDREFNLSKFMRVAISTRDEAQQILYNNRSTLHLRLSKSMQRYYKRVPNSNVVAGFELATENLHAQLTPSLGVTFSLGFNHSSRSFRAAKDWTKDVHLHCRSQSSLGQRVWKLIPKVKHPNEFSNCAPTRSGMTSASTASLVYHMHVFIVLVHRSGMTSASTGSVVYHMHVFIVPAHRNDMTSASTGSVVYHMHVFIVLVHRSGMTSVSTGHLQTSRV</sequence>
<evidence type="ECO:0000313" key="2">
    <source>
        <dbReference type="Proteomes" id="UP000735302"/>
    </source>
</evidence>